<dbReference type="EMBL" id="SIDB01000013">
    <property type="protein sequence ID" value="KAI3424074.1"/>
    <property type="molecule type" value="Genomic_DNA"/>
</dbReference>
<organism evidence="1 2">
    <name type="scientific">Chlorella vulgaris</name>
    <name type="common">Green alga</name>
    <dbReference type="NCBI Taxonomy" id="3077"/>
    <lineage>
        <taxon>Eukaryota</taxon>
        <taxon>Viridiplantae</taxon>
        <taxon>Chlorophyta</taxon>
        <taxon>core chlorophytes</taxon>
        <taxon>Trebouxiophyceae</taxon>
        <taxon>Chlorellales</taxon>
        <taxon>Chlorellaceae</taxon>
        <taxon>Chlorella clade</taxon>
        <taxon>Chlorella</taxon>
    </lineage>
</organism>
<accession>A0A9D4YSH3</accession>
<keyword evidence="2" id="KW-1185">Reference proteome</keyword>
<protein>
    <submittedName>
        <fullName evidence="1">Uncharacterized protein</fullName>
    </submittedName>
</protein>
<dbReference type="AlphaFoldDB" id="A0A9D4YSH3"/>
<comment type="caution">
    <text evidence="1">The sequence shown here is derived from an EMBL/GenBank/DDBJ whole genome shotgun (WGS) entry which is preliminary data.</text>
</comment>
<sequence length="394" mass="43101">MVAALRRRCLASALSAPAQVVSQLIDCNGVHAPSTATLGLAAAWQQRLWQSGAATGTDLAPRTRSSSIAAQGLLQLSLQCDTQAAGDRHFCHQLTAEERLARIEMLLQQGVFEETVQRMVVSKKGGPYMQSASNGAAILAVLRERGCSDADLNVMLRCQPNILQRAASSISDVFAALDDMLQLSRPQILRVCLKQPSLLSGRHHRLFELSDAEVSKLFPYLALLLELDPEERIRPRWDLCQSLLGEFQPADKRRFMTSPGPLQLPEATIRDVFRGVEHLMGSTAAAQDLLLRSPNLWSTGVERLATNLRALQQLYGCSVQQAQRVLLRESQLAHLKLEAPKFQCRVAVLTEWYGHTSPAVMLLAPSRGSANVEHVEAWCTHGLRPPPTAAAGGA</sequence>
<reference evidence="1" key="1">
    <citation type="journal article" date="2019" name="Plant J.">
        <title>Chlorella vulgaris genome assembly and annotation reveals the molecular basis for metabolic acclimation to high light conditions.</title>
        <authorList>
            <person name="Cecchin M."/>
            <person name="Marcolungo L."/>
            <person name="Rossato M."/>
            <person name="Girolomoni L."/>
            <person name="Cosentino E."/>
            <person name="Cuine S."/>
            <person name="Li-Beisson Y."/>
            <person name="Delledonne M."/>
            <person name="Ballottari M."/>
        </authorList>
    </citation>
    <scope>NUCLEOTIDE SEQUENCE</scope>
    <source>
        <strain evidence="1">211/11P</strain>
    </source>
</reference>
<evidence type="ECO:0000313" key="2">
    <source>
        <dbReference type="Proteomes" id="UP001055712"/>
    </source>
</evidence>
<name>A0A9D4YSH3_CHLVU</name>
<dbReference type="Gene3D" id="1.25.70.10">
    <property type="entry name" value="Transcription termination factor 3, mitochondrial"/>
    <property type="match status" value="1"/>
</dbReference>
<proteinExistence type="predicted"/>
<dbReference type="Proteomes" id="UP001055712">
    <property type="component" value="Unassembled WGS sequence"/>
</dbReference>
<dbReference type="InterPro" id="IPR038538">
    <property type="entry name" value="MTERF_sf"/>
</dbReference>
<evidence type="ECO:0000313" key="1">
    <source>
        <dbReference type="EMBL" id="KAI3424074.1"/>
    </source>
</evidence>
<dbReference type="OrthoDB" id="518699at2759"/>
<reference evidence="1" key="2">
    <citation type="submission" date="2020-11" db="EMBL/GenBank/DDBJ databases">
        <authorList>
            <person name="Cecchin M."/>
            <person name="Marcolungo L."/>
            <person name="Rossato M."/>
            <person name="Girolomoni L."/>
            <person name="Cosentino E."/>
            <person name="Cuine S."/>
            <person name="Li-Beisson Y."/>
            <person name="Delledonne M."/>
            <person name="Ballottari M."/>
        </authorList>
    </citation>
    <scope>NUCLEOTIDE SEQUENCE</scope>
    <source>
        <strain evidence="1">211/11P</strain>
        <tissue evidence="1">Whole cell</tissue>
    </source>
</reference>
<gene>
    <name evidence="1" type="ORF">D9Q98_009437</name>
</gene>